<name>A0A0F9I4E5_9ZZZZ</name>
<dbReference type="AlphaFoldDB" id="A0A0F9I4E5"/>
<comment type="caution">
    <text evidence="1">The sequence shown here is derived from an EMBL/GenBank/DDBJ whole genome shotgun (WGS) entry which is preliminary data.</text>
</comment>
<reference evidence="1" key="1">
    <citation type="journal article" date="2015" name="Nature">
        <title>Complex archaea that bridge the gap between prokaryotes and eukaryotes.</title>
        <authorList>
            <person name="Spang A."/>
            <person name="Saw J.H."/>
            <person name="Jorgensen S.L."/>
            <person name="Zaremba-Niedzwiedzka K."/>
            <person name="Martijn J."/>
            <person name="Lind A.E."/>
            <person name="van Eijk R."/>
            <person name="Schleper C."/>
            <person name="Guy L."/>
            <person name="Ettema T.J."/>
        </authorList>
    </citation>
    <scope>NUCLEOTIDE SEQUENCE</scope>
</reference>
<sequence>MAIKMLTISKIIKIIGKKRIKIEFKKEIEEKLKEMGIL</sequence>
<accession>A0A0F9I4E5</accession>
<dbReference type="EMBL" id="LAZR01013322">
    <property type="protein sequence ID" value="KKM22496.1"/>
    <property type="molecule type" value="Genomic_DNA"/>
</dbReference>
<protein>
    <submittedName>
        <fullName evidence="1">Uncharacterized protein</fullName>
    </submittedName>
</protein>
<evidence type="ECO:0000313" key="1">
    <source>
        <dbReference type="EMBL" id="KKM22496.1"/>
    </source>
</evidence>
<proteinExistence type="predicted"/>
<organism evidence="1">
    <name type="scientific">marine sediment metagenome</name>
    <dbReference type="NCBI Taxonomy" id="412755"/>
    <lineage>
        <taxon>unclassified sequences</taxon>
        <taxon>metagenomes</taxon>
        <taxon>ecological metagenomes</taxon>
    </lineage>
</organism>
<gene>
    <name evidence="1" type="ORF">LCGC14_1624830</name>
</gene>